<dbReference type="InterPro" id="IPR008676">
    <property type="entry name" value="MRG"/>
</dbReference>
<dbReference type="Pfam" id="PF22732">
    <property type="entry name" value="MSL3_chromo-like"/>
    <property type="match status" value="1"/>
</dbReference>
<protein>
    <submittedName>
        <fullName evidence="9">Male-specific lethal 3 homolog isoform X2</fullName>
    </submittedName>
</protein>
<dbReference type="InterPro" id="IPR038217">
    <property type="entry name" value="MRG_C_sf"/>
</dbReference>
<evidence type="ECO:0000256" key="5">
    <source>
        <dbReference type="ARBA" id="ARBA00023242"/>
    </source>
</evidence>
<dbReference type="GO" id="GO:0072487">
    <property type="term" value="C:MSL complex"/>
    <property type="evidence" value="ECO:0007669"/>
    <property type="project" value="TreeGrafter"/>
</dbReference>
<dbReference type="InterPro" id="IPR000953">
    <property type="entry name" value="Chromo/chromo_shadow_dom"/>
</dbReference>
<dbReference type="InterPro" id="IPR016197">
    <property type="entry name" value="Chromo-like_dom_sf"/>
</dbReference>
<dbReference type="OrthoDB" id="10044771at2759"/>
<dbReference type="FunFam" id="1.10.274.30:FF:000002">
    <property type="entry name" value="male-specific lethal 3 homolog"/>
    <property type="match status" value="1"/>
</dbReference>
<evidence type="ECO:0000256" key="1">
    <source>
        <dbReference type="ARBA" id="ARBA00004123"/>
    </source>
</evidence>
<dbReference type="AlphaFoldDB" id="A0A8B7S099"/>
<keyword evidence="3" id="KW-0805">Transcription regulation</keyword>
<evidence type="ECO:0000313" key="8">
    <source>
        <dbReference type="Proteomes" id="UP000694851"/>
    </source>
</evidence>
<comment type="subcellular location">
    <subcellularLocation>
        <location evidence="1">Nucleus</location>
    </subcellularLocation>
</comment>
<dbReference type="Gene3D" id="2.30.30.140">
    <property type="match status" value="1"/>
</dbReference>
<dbReference type="GO" id="GO:0006355">
    <property type="term" value="P:regulation of DNA-templated transcription"/>
    <property type="evidence" value="ECO:0007669"/>
    <property type="project" value="InterPro"/>
</dbReference>
<keyword evidence="5" id="KW-0539">Nucleus</keyword>
<dbReference type="InterPro" id="IPR026541">
    <property type="entry name" value="MRG_dom"/>
</dbReference>
<dbReference type="Pfam" id="PF05712">
    <property type="entry name" value="MRG"/>
    <property type="match status" value="2"/>
</dbReference>
<dbReference type="FunFam" id="2.30.30.140:FF:000042">
    <property type="entry name" value="male-specific lethal 3 homolog"/>
    <property type="match status" value="1"/>
</dbReference>
<dbReference type="GO" id="GO:0006325">
    <property type="term" value="P:chromatin organization"/>
    <property type="evidence" value="ECO:0007669"/>
    <property type="project" value="UniProtKB-KW"/>
</dbReference>
<name>A0A8B7S099_HIPAR</name>
<dbReference type="Gene3D" id="1.10.274.30">
    <property type="entry name" value="MRG domain"/>
    <property type="match status" value="2"/>
</dbReference>
<dbReference type="PANTHER" id="PTHR10880">
    <property type="entry name" value="MORTALITY FACTOR 4-LIKE PROTEIN"/>
    <property type="match status" value="1"/>
</dbReference>
<dbReference type="PROSITE" id="PS51640">
    <property type="entry name" value="MRG"/>
    <property type="match status" value="1"/>
</dbReference>
<evidence type="ECO:0000259" key="7">
    <source>
        <dbReference type="SMART" id="SM00298"/>
    </source>
</evidence>
<keyword evidence="4" id="KW-0804">Transcription</keyword>
<dbReference type="PANTHER" id="PTHR10880:SF15">
    <property type="entry name" value="MSL COMPLEX SUBUNIT 3"/>
    <property type="match status" value="1"/>
</dbReference>
<dbReference type="GeneID" id="109387374"/>
<dbReference type="CTD" id="10943"/>
<feature type="compositionally biased region" description="Acidic residues" evidence="6">
    <location>
        <begin position="135"/>
        <end position="150"/>
    </location>
</feature>
<dbReference type="CDD" id="cd18983">
    <property type="entry name" value="CBD_MSL3_like"/>
    <property type="match status" value="1"/>
</dbReference>
<dbReference type="GO" id="GO:0035267">
    <property type="term" value="C:NuA4 histone acetyltransferase complex"/>
    <property type="evidence" value="ECO:0007669"/>
    <property type="project" value="TreeGrafter"/>
</dbReference>
<accession>A0A8B7S099</accession>
<feature type="region of interest" description="Disordered" evidence="6">
    <location>
        <begin position="117"/>
        <end position="158"/>
    </location>
</feature>
<evidence type="ECO:0000256" key="6">
    <source>
        <dbReference type="SAM" id="MobiDB-lite"/>
    </source>
</evidence>
<feature type="compositionally biased region" description="Low complexity" evidence="6">
    <location>
        <begin position="264"/>
        <end position="277"/>
    </location>
</feature>
<dbReference type="RefSeq" id="XP_019506747.1">
    <property type="nucleotide sequence ID" value="XM_019651202.1"/>
</dbReference>
<evidence type="ECO:0000313" key="9">
    <source>
        <dbReference type="RefSeq" id="XP_019506747.1"/>
    </source>
</evidence>
<keyword evidence="8" id="KW-1185">Reference proteome</keyword>
<evidence type="ECO:0000256" key="3">
    <source>
        <dbReference type="ARBA" id="ARBA00023015"/>
    </source>
</evidence>
<dbReference type="Proteomes" id="UP000694851">
    <property type="component" value="Unplaced"/>
</dbReference>
<dbReference type="GO" id="GO:0005634">
    <property type="term" value="C:nucleus"/>
    <property type="evidence" value="ECO:0007669"/>
    <property type="project" value="UniProtKB-SubCell"/>
</dbReference>
<organism evidence="8 9">
    <name type="scientific">Hipposideros armiger</name>
    <name type="common">Great Himalayan leaf-nosed bat</name>
    <dbReference type="NCBI Taxonomy" id="186990"/>
    <lineage>
        <taxon>Eukaryota</taxon>
        <taxon>Metazoa</taxon>
        <taxon>Chordata</taxon>
        <taxon>Craniata</taxon>
        <taxon>Vertebrata</taxon>
        <taxon>Euteleostomi</taxon>
        <taxon>Mammalia</taxon>
        <taxon>Eutheria</taxon>
        <taxon>Laurasiatheria</taxon>
        <taxon>Chiroptera</taxon>
        <taxon>Yinpterochiroptera</taxon>
        <taxon>Rhinolophoidea</taxon>
        <taxon>Hipposideridae</taxon>
        <taxon>Hipposideros</taxon>
    </lineage>
</organism>
<proteinExistence type="predicted"/>
<feature type="region of interest" description="Disordered" evidence="6">
    <location>
        <begin position="250"/>
        <end position="357"/>
    </location>
</feature>
<evidence type="ECO:0000256" key="4">
    <source>
        <dbReference type="ARBA" id="ARBA00023163"/>
    </source>
</evidence>
<gene>
    <name evidence="9" type="primary">MSL3</name>
</gene>
<feature type="domain" description="Chromo" evidence="7">
    <location>
        <begin position="32"/>
        <end position="90"/>
    </location>
</feature>
<dbReference type="SUPFAM" id="SSF54160">
    <property type="entry name" value="Chromo domain-like"/>
    <property type="match status" value="1"/>
</dbReference>
<sequence>MSASEGMKFKFHSGEKVLCFEPDPTKARVLYDAKIVDVIVGKDEKGRKIPEYLIHFNGWNRSWDRWAAEDHVLHDTDENRRLQRKLARKAVARLRSTGRKKKRCRLPGVDSVLKSLSVEEKDENDENSISTSSDDSSEEKDEAISEESDIEEKTEVKEELELRTKREMEERIITIEIPDVLKKKLEDDCYYINRRKRLVKLPCQTNIITILESYVKHFAINAAFSANERPRHHHAMSHTSMNVHYIPAEKKSQEELSPSPPLLNPSTPQSTESQPTSGEPATPKRRKAEPEALQSLRRSTRHSANSDRLSESSASPQPKRRQQDTSASMPKLFLHLEKKTPVHSRSSSPVPLTPSKEGSAVFASFEGRRTNEINEVLSWKLVPDSYPPGDQPPPPSYIYGAQHLLRLFVKLPEILGKMSFSEKNLKALLKHFDLFLRFLAEYHDDFFPESAYVAACEAHYSTKNPRAIY</sequence>
<keyword evidence="2" id="KW-0156">Chromatin regulator</keyword>
<dbReference type="InterPro" id="IPR053820">
    <property type="entry name" value="MSL3_chromo-like"/>
</dbReference>
<reference evidence="9" key="1">
    <citation type="submission" date="2025-08" db="UniProtKB">
        <authorList>
            <consortium name="RefSeq"/>
        </authorList>
    </citation>
    <scope>IDENTIFICATION</scope>
    <source>
        <tissue evidence="9">Muscle</tissue>
    </source>
</reference>
<evidence type="ECO:0000256" key="2">
    <source>
        <dbReference type="ARBA" id="ARBA00022853"/>
    </source>
</evidence>
<dbReference type="SMART" id="SM00298">
    <property type="entry name" value="CHROMO"/>
    <property type="match status" value="1"/>
</dbReference>